<organism evidence="2 3">
    <name type="scientific">Dysgonomonas capnocytophagoides</name>
    <dbReference type="NCBI Taxonomy" id="45254"/>
    <lineage>
        <taxon>Bacteria</taxon>
        <taxon>Pseudomonadati</taxon>
        <taxon>Bacteroidota</taxon>
        <taxon>Bacteroidia</taxon>
        <taxon>Bacteroidales</taxon>
        <taxon>Dysgonomonadaceae</taxon>
        <taxon>Dysgonomonas</taxon>
    </lineage>
</organism>
<dbReference type="PANTHER" id="PTHR38454:SF1">
    <property type="entry name" value="INTEGRAL MEMBRANE PROTEIN"/>
    <property type="match status" value="1"/>
</dbReference>
<evidence type="ECO:0000313" key="2">
    <source>
        <dbReference type="EMBL" id="TFD98639.1"/>
    </source>
</evidence>
<dbReference type="RefSeq" id="WP_026625135.1">
    <property type="nucleotide sequence ID" value="NZ_JAWZLG010000034.1"/>
</dbReference>
<reference evidence="2 3" key="1">
    <citation type="submission" date="2019-03" db="EMBL/GenBank/DDBJ databases">
        <title>San Antonio Military Medical Center submission to MRSN (WRAIR), pending publication.</title>
        <authorList>
            <person name="Blyth D.M."/>
            <person name="Mccarthy S.L."/>
            <person name="Schall S.E."/>
            <person name="Stam J.A."/>
            <person name="Ong A.C."/>
            <person name="Mcgann P.T."/>
        </authorList>
    </citation>
    <scope>NUCLEOTIDE SEQUENCE [LARGE SCALE GENOMIC DNA]</scope>
    <source>
        <strain evidence="2 3">MRSN571793</strain>
    </source>
</reference>
<evidence type="ECO:0000313" key="3">
    <source>
        <dbReference type="Proteomes" id="UP000297861"/>
    </source>
</evidence>
<feature type="transmembrane region" description="Helical" evidence="1">
    <location>
        <begin position="81"/>
        <end position="99"/>
    </location>
</feature>
<proteinExistence type="predicted"/>
<feature type="transmembrane region" description="Helical" evidence="1">
    <location>
        <begin position="266"/>
        <end position="285"/>
    </location>
</feature>
<dbReference type="OrthoDB" id="995082at2"/>
<feature type="transmembrane region" description="Helical" evidence="1">
    <location>
        <begin position="130"/>
        <end position="148"/>
    </location>
</feature>
<feature type="transmembrane region" description="Helical" evidence="1">
    <location>
        <begin position="330"/>
        <end position="350"/>
    </location>
</feature>
<feature type="transmembrane region" description="Helical" evidence="1">
    <location>
        <begin position="50"/>
        <end position="69"/>
    </location>
</feature>
<feature type="transmembrane region" description="Helical" evidence="1">
    <location>
        <begin position="359"/>
        <end position="380"/>
    </location>
</feature>
<protein>
    <recommendedName>
        <fullName evidence="4">Membrane protein 6-pyruvoyl-tetrahydropterin synthase-related domain-containing protein</fullName>
    </recommendedName>
</protein>
<keyword evidence="3" id="KW-1185">Reference proteome</keyword>
<comment type="caution">
    <text evidence="2">The sequence shown here is derived from an EMBL/GenBank/DDBJ whole genome shotgun (WGS) entry which is preliminary data.</text>
</comment>
<feature type="transmembrane region" description="Helical" evidence="1">
    <location>
        <begin position="297"/>
        <end position="318"/>
    </location>
</feature>
<gene>
    <name evidence="2" type="ORF">E2605_00710</name>
</gene>
<dbReference type="InterPro" id="IPR018580">
    <property type="entry name" value="Uncharacterised_YfhO"/>
</dbReference>
<feature type="transmembrane region" description="Helical" evidence="1">
    <location>
        <begin position="160"/>
        <end position="190"/>
    </location>
</feature>
<feature type="transmembrane region" description="Helical" evidence="1">
    <location>
        <begin position="202"/>
        <end position="224"/>
    </location>
</feature>
<dbReference type="EMBL" id="SOML01000001">
    <property type="protein sequence ID" value="TFD98639.1"/>
    <property type="molecule type" value="Genomic_DNA"/>
</dbReference>
<name>A0A4Y8L7M8_9BACT</name>
<dbReference type="PANTHER" id="PTHR38454">
    <property type="entry name" value="INTEGRAL MEMBRANE PROTEIN-RELATED"/>
    <property type="match status" value="1"/>
</dbReference>
<keyword evidence="1" id="KW-0472">Membrane</keyword>
<evidence type="ECO:0000256" key="1">
    <source>
        <dbReference type="SAM" id="Phobius"/>
    </source>
</evidence>
<accession>A0A4Y8L7M8</accession>
<sequence>MIYWYFPDTGIVTSGGSDLQFHANRFYAIVQAIDYNTFPFYINTEALNHYGYAANLFYPDLMLIPFALLAPSIGFATAYKLMIFVYTLLCGIFSFWSLSRITKDNLIACLFSLLYTFALYRIIDISYRGALGEFISFTFVPLVFWGLYEILYGDFKQRWYIISIGFICLIYTHLLSALLIFITVCIGLVICYKSIKENPYRLLYLVLAGAVSAIVSSAFLLPMFEQLNDNSFYFQTHPLAEAIGPQSVELKRVLWGVFNGLTDNRLRIETIGIILIIPLFFRLAIIGNHRYLRVADSCTFVSFILIFALSDIFPWYIFPFNKLAILQFPFRLLQPASFLLAFSGAVYLSIISRQTNRRIIIVACLIIIIGYSIRLTGGVYQGYIKYTVNNTVTHNLDQLEIVGAEYLSSKVPSVPTEDIRYRIDYVVNRKDSVKAERNTIIKNISREKDKLRLETEQSEPGNLVLPLLYYKGYRAVFDNSKELTVSQSEDGLIEIESPASSQIIVWYDGTLAQRVGLSVSLVSLLALLLYIVYIERQSNKLKK</sequence>
<dbReference type="Proteomes" id="UP000297861">
    <property type="component" value="Unassembled WGS sequence"/>
</dbReference>
<evidence type="ECO:0008006" key="4">
    <source>
        <dbReference type="Google" id="ProtNLM"/>
    </source>
</evidence>
<feature type="transmembrane region" description="Helical" evidence="1">
    <location>
        <begin position="515"/>
        <end position="534"/>
    </location>
</feature>
<keyword evidence="1" id="KW-1133">Transmembrane helix</keyword>
<dbReference type="STRING" id="1121485.GCA_000426485_00907"/>
<keyword evidence="1" id="KW-0812">Transmembrane</keyword>
<feature type="transmembrane region" description="Helical" evidence="1">
    <location>
        <begin position="105"/>
        <end position="123"/>
    </location>
</feature>
<dbReference type="AlphaFoldDB" id="A0A4Y8L7M8"/>